<proteinExistence type="inferred from homology"/>
<keyword evidence="4" id="KW-1185">Reference proteome</keyword>
<evidence type="ECO:0000256" key="1">
    <source>
        <dbReference type="ARBA" id="ARBA00009995"/>
    </source>
</evidence>
<dbReference type="CDD" id="cd03784">
    <property type="entry name" value="GT1_Gtf-like"/>
    <property type="match status" value="1"/>
</dbReference>
<dbReference type="SUPFAM" id="SSF53756">
    <property type="entry name" value="UDP-Glycosyltransferase/glycogen phosphorylase"/>
    <property type="match status" value="1"/>
</dbReference>
<gene>
    <name evidence="5" type="primary">LOC120260699</name>
</gene>
<evidence type="ECO:0000256" key="3">
    <source>
        <dbReference type="RuleBase" id="RU003718"/>
    </source>
</evidence>
<keyword evidence="2 3" id="KW-0808">Transferase</keyword>
<dbReference type="GO" id="GO:0080043">
    <property type="term" value="F:quercetin 3-O-glucosyltransferase activity"/>
    <property type="evidence" value="ECO:0007669"/>
    <property type="project" value="TreeGrafter"/>
</dbReference>
<evidence type="ECO:0000256" key="2">
    <source>
        <dbReference type="ARBA" id="ARBA00022679"/>
    </source>
</evidence>
<evidence type="ECO:0000313" key="4">
    <source>
        <dbReference type="Proteomes" id="UP001515500"/>
    </source>
</evidence>
<organism evidence="4 5">
    <name type="scientific">Dioscorea cayennensis subsp. rotundata</name>
    <name type="common">White Guinea yam</name>
    <name type="synonym">Dioscorea rotundata</name>
    <dbReference type="NCBI Taxonomy" id="55577"/>
    <lineage>
        <taxon>Eukaryota</taxon>
        <taxon>Viridiplantae</taxon>
        <taxon>Streptophyta</taxon>
        <taxon>Embryophyta</taxon>
        <taxon>Tracheophyta</taxon>
        <taxon>Spermatophyta</taxon>
        <taxon>Magnoliopsida</taxon>
        <taxon>Liliopsida</taxon>
        <taxon>Dioscoreales</taxon>
        <taxon>Dioscoreaceae</taxon>
        <taxon>Dioscorea</taxon>
    </lineage>
</organism>
<protein>
    <submittedName>
        <fullName evidence="5">7-deoxyloganetin glucosyltransferase-like</fullName>
    </submittedName>
</protein>
<dbReference type="Pfam" id="PF00201">
    <property type="entry name" value="UDPGT"/>
    <property type="match status" value="1"/>
</dbReference>
<dbReference type="FunFam" id="3.40.50.2000:FF:000027">
    <property type="entry name" value="Glycosyltransferase"/>
    <property type="match status" value="1"/>
</dbReference>
<dbReference type="InterPro" id="IPR002213">
    <property type="entry name" value="UDP_glucos_trans"/>
</dbReference>
<dbReference type="GO" id="GO:0080044">
    <property type="term" value="F:quercetin 7-O-glucosyltransferase activity"/>
    <property type="evidence" value="ECO:0007669"/>
    <property type="project" value="TreeGrafter"/>
</dbReference>
<dbReference type="Proteomes" id="UP001515500">
    <property type="component" value="Chromosome 5"/>
</dbReference>
<dbReference type="PANTHER" id="PTHR11926:SF774">
    <property type="entry name" value="UDP-GLYCOSYLTRANSFERASE 85A1-RELATED"/>
    <property type="match status" value="1"/>
</dbReference>
<dbReference type="PROSITE" id="PS00375">
    <property type="entry name" value="UDPGT"/>
    <property type="match status" value="1"/>
</dbReference>
<dbReference type="Gene3D" id="3.40.50.2000">
    <property type="entry name" value="Glycogen Phosphorylase B"/>
    <property type="match status" value="2"/>
</dbReference>
<dbReference type="GeneID" id="120260699"/>
<dbReference type="RefSeq" id="XP_039124180.1">
    <property type="nucleotide sequence ID" value="XM_039268246.1"/>
</dbReference>
<dbReference type="InterPro" id="IPR035595">
    <property type="entry name" value="UDP_glycos_trans_CS"/>
</dbReference>
<reference evidence="5" key="1">
    <citation type="submission" date="2025-08" db="UniProtKB">
        <authorList>
            <consortium name="RefSeq"/>
        </authorList>
    </citation>
    <scope>IDENTIFICATION</scope>
</reference>
<dbReference type="AlphaFoldDB" id="A0AB40BA73"/>
<accession>A0AB40BA73</accession>
<name>A0AB40BA73_DIOCR</name>
<evidence type="ECO:0000313" key="5">
    <source>
        <dbReference type="RefSeq" id="XP_039124180.1"/>
    </source>
</evidence>
<sequence length="314" mass="35651">MEDIVNGYLDKVIDWIPGMENMRLKDFPSFIRTTDSEDIMLAIAKHELERISMASAIILNTFDDFEHQVLQAMSSIILPSIYTIGPLTLLAARTAGSSLADIRLNLWKEDPGCLEWLDGKEPRSVVYVNFGSLTVMTNEQLIEFAWGLANSEHKFLWIIRPDLVRGDTAVVPQEFMMETQERGLLASWCSQEQVLKHPSIGGFLTHCGWNSILESVCGGVPVICWPFFAEQLTNCRYLCTDQWGMGMEIDNNVKREEVEKLIKELMNGEKGMEMRNRALEWKELAVRATEPGGSSSVNFDRLVTEVLHPNNYNN</sequence>
<comment type="similarity">
    <text evidence="1 3">Belongs to the UDP-glycosyltransferase family.</text>
</comment>
<keyword evidence="3" id="KW-0328">Glycosyltransferase</keyword>
<dbReference type="PANTHER" id="PTHR11926">
    <property type="entry name" value="GLUCOSYL/GLUCURONOSYL TRANSFERASES"/>
    <property type="match status" value="1"/>
</dbReference>